<evidence type="ECO:0000313" key="4">
    <source>
        <dbReference type="EMBL" id="KIO19390.1"/>
    </source>
</evidence>
<keyword evidence="3" id="KW-0119">Carbohydrate metabolism</keyword>
<dbReference type="GO" id="GO:0006004">
    <property type="term" value="P:fucose metabolic process"/>
    <property type="evidence" value="ECO:0007669"/>
    <property type="project" value="UniProtKB-KW"/>
</dbReference>
<dbReference type="CDD" id="cd11296">
    <property type="entry name" value="O-FucT_like"/>
    <property type="match status" value="1"/>
</dbReference>
<dbReference type="InterPro" id="IPR019378">
    <property type="entry name" value="GDP-Fuc_O-FucTrfase"/>
</dbReference>
<keyword evidence="2" id="KW-0294">Fucose metabolism</keyword>
<reference evidence="5" key="2">
    <citation type="submission" date="2015-01" db="EMBL/GenBank/DDBJ databases">
        <title>Evolutionary Origins and Diversification of the Mycorrhizal Mutualists.</title>
        <authorList>
            <consortium name="DOE Joint Genome Institute"/>
            <consortium name="Mycorrhizal Genomics Consortium"/>
            <person name="Kohler A."/>
            <person name="Kuo A."/>
            <person name="Nagy L.G."/>
            <person name="Floudas D."/>
            <person name="Copeland A."/>
            <person name="Barry K.W."/>
            <person name="Cichocki N."/>
            <person name="Veneault-Fourrey C."/>
            <person name="LaButti K."/>
            <person name="Lindquist E.A."/>
            <person name="Lipzen A."/>
            <person name="Lundell T."/>
            <person name="Morin E."/>
            <person name="Murat C."/>
            <person name="Riley R."/>
            <person name="Ohm R."/>
            <person name="Sun H."/>
            <person name="Tunlid A."/>
            <person name="Henrissat B."/>
            <person name="Grigoriev I.V."/>
            <person name="Hibbett D.S."/>
            <person name="Martin F."/>
        </authorList>
    </citation>
    <scope>NUCLEOTIDE SEQUENCE [LARGE SCALE GENOMIC DNA]</scope>
    <source>
        <strain evidence="5">MUT 4182</strain>
    </source>
</reference>
<dbReference type="Proteomes" id="UP000054248">
    <property type="component" value="Unassembled WGS sequence"/>
</dbReference>
<dbReference type="Pfam" id="PF10250">
    <property type="entry name" value="O-FucT"/>
    <property type="match status" value="1"/>
</dbReference>
<evidence type="ECO:0000256" key="3">
    <source>
        <dbReference type="ARBA" id="ARBA00023277"/>
    </source>
</evidence>
<evidence type="ECO:0000256" key="2">
    <source>
        <dbReference type="ARBA" id="ARBA00023253"/>
    </source>
</evidence>
<organism evidence="4 5">
    <name type="scientific">Tulasnella calospora MUT 4182</name>
    <dbReference type="NCBI Taxonomy" id="1051891"/>
    <lineage>
        <taxon>Eukaryota</taxon>
        <taxon>Fungi</taxon>
        <taxon>Dikarya</taxon>
        <taxon>Basidiomycota</taxon>
        <taxon>Agaricomycotina</taxon>
        <taxon>Agaricomycetes</taxon>
        <taxon>Cantharellales</taxon>
        <taxon>Tulasnellaceae</taxon>
        <taxon>Tulasnella</taxon>
    </lineage>
</organism>
<dbReference type="EMBL" id="KN823224">
    <property type="protein sequence ID" value="KIO19390.1"/>
    <property type="molecule type" value="Genomic_DNA"/>
</dbReference>
<dbReference type="STRING" id="1051891.A0A0C3PWJ1"/>
<sequence>MLSDRVAIIPPLTPDLAHVGGKPKQVPPINFGEIFDIPRLRKELNWPVLEWSEVKKAAYDVPLSYETTPMDGVVMDELGCWGVRTVGNKGNKDPGHSVHEMLLQLDCSYTVLPNDALASPDNYHVKVWSMAAALFPDGRKRVLDANTARFPTQFGKKEWIAPDEQLAVFDNTYGVSAYIPYEWFQDFSPMWRFVGRYLHFTPRVEGIADEYVRRMFGLGKGDAVPLYIVLHIRRADWSKPCEENHPGSECAAPLSVFAARIEEVKRGLTEKYGPGSAQSNVTAVVVTSDERDKKWWQTVADQGWHFVDYDKEDTVKTFGRWYPSVIDSVIQSRAIGAVGVKGSTMSMMAERRVRDWNGGVATEVSAD</sequence>
<keyword evidence="5" id="KW-1185">Reference proteome</keyword>
<dbReference type="GO" id="GO:0016740">
    <property type="term" value="F:transferase activity"/>
    <property type="evidence" value="ECO:0007669"/>
    <property type="project" value="UniProtKB-KW"/>
</dbReference>
<proteinExistence type="predicted"/>
<dbReference type="HOGENOM" id="CLU_032339_0_0_1"/>
<dbReference type="Gene3D" id="3.40.50.11350">
    <property type="match status" value="1"/>
</dbReference>
<dbReference type="AlphaFoldDB" id="A0A0C3PWJ1"/>
<dbReference type="OrthoDB" id="423313at2759"/>
<name>A0A0C3PWJ1_9AGAM</name>
<reference evidence="4 5" key="1">
    <citation type="submission" date="2014-04" db="EMBL/GenBank/DDBJ databases">
        <authorList>
            <consortium name="DOE Joint Genome Institute"/>
            <person name="Kuo A."/>
            <person name="Girlanda M."/>
            <person name="Perotto S."/>
            <person name="Kohler A."/>
            <person name="Nagy L.G."/>
            <person name="Floudas D."/>
            <person name="Copeland A."/>
            <person name="Barry K.W."/>
            <person name="Cichocki N."/>
            <person name="Veneault-Fourrey C."/>
            <person name="LaButti K."/>
            <person name="Lindquist E.A."/>
            <person name="Lipzen A."/>
            <person name="Lundell T."/>
            <person name="Morin E."/>
            <person name="Murat C."/>
            <person name="Sun H."/>
            <person name="Tunlid A."/>
            <person name="Henrissat B."/>
            <person name="Grigoriev I.V."/>
            <person name="Hibbett D.S."/>
            <person name="Martin F."/>
            <person name="Nordberg H.P."/>
            <person name="Cantor M.N."/>
            <person name="Hua S.X."/>
        </authorList>
    </citation>
    <scope>NUCLEOTIDE SEQUENCE [LARGE SCALE GENOMIC DNA]</scope>
    <source>
        <strain evidence="4 5">MUT 4182</strain>
    </source>
</reference>
<keyword evidence="1" id="KW-0808">Transferase</keyword>
<evidence type="ECO:0000256" key="1">
    <source>
        <dbReference type="ARBA" id="ARBA00022679"/>
    </source>
</evidence>
<protein>
    <submittedName>
        <fullName evidence="4">Uncharacterized protein</fullName>
    </submittedName>
</protein>
<accession>A0A0C3PWJ1</accession>
<gene>
    <name evidence="4" type="ORF">M407DRAFT_223117</name>
</gene>
<evidence type="ECO:0000313" key="5">
    <source>
        <dbReference type="Proteomes" id="UP000054248"/>
    </source>
</evidence>